<dbReference type="EMBL" id="FRCL01000015">
    <property type="protein sequence ID" value="SHN13585.1"/>
    <property type="molecule type" value="Genomic_DNA"/>
</dbReference>
<reference evidence="2" key="1">
    <citation type="submission" date="2016-11" db="EMBL/GenBank/DDBJ databases">
        <authorList>
            <person name="Varghese N."/>
            <person name="Submissions S."/>
        </authorList>
    </citation>
    <scope>NUCLEOTIDE SEQUENCE [LARGE SCALE GENOMIC DNA]</scope>
    <source>
        <strain evidence="2">CGMCC 1.2749</strain>
    </source>
</reference>
<organism evidence="1 2">
    <name type="scientific">Flavobacterium xinjiangense</name>
    <dbReference type="NCBI Taxonomy" id="178356"/>
    <lineage>
        <taxon>Bacteria</taxon>
        <taxon>Pseudomonadati</taxon>
        <taxon>Bacteroidota</taxon>
        <taxon>Flavobacteriia</taxon>
        <taxon>Flavobacteriales</taxon>
        <taxon>Flavobacteriaceae</taxon>
        <taxon>Flavobacterium</taxon>
    </lineage>
</organism>
<accession>A0A1M7P9V8</accession>
<sequence>MMNITTEISNYINTQNQNIWDEIKDEYIFSLIYNPFETSWMSNSENGNATIYTNTKNVDYSSFTHELLHIYLDFKGMSEMPELIYSIMGENSFEILLEQDLVPFIHNVCSHKKMFPYYKEMGFSEYNFVQERITFGDNDLNFIKSSFENNESKLIAVNQFIGQTISLFNNVVVEDKPKFSNYLQKLKNIQPELFDIIQKFDNDWNNSIDLNLTPVFLNFENDLENWLTKNELKSENNYCW</sequence>
<gene>
    <name evidence="1" type="ORF">SAMN05216269_11515</name>
</gene>
<evidence type="ECO:0000313" key="1">
    <source>
        <dbReference type="EMBL" id="SHN13585.1"/>
    </source>
</evidence>
<name>A0A1M7P9V8_9FLAO</name>
<evidence type="ECO:0000313" key="2">
    <source>
        <dbReference type="Proteomes" id="UP000184092"/>
    </source>
</evidence>
<dbReference type="AlphaFoldDB" id="A0A1M7P9V8"/>
<keyword evidence="2" id="KW-1185">Reference proteome</keyword>
<dbReference type="Proteomes" id="UP000184092">
    <property type="component" value="Unassembled WGS sequence"/>
</dbReference>
<dbReference type="RefSeq" id="WP_139259911.1">
    <property type="nucleotide sequence ID" value="NZ_FRCL01000015.1"/>
</dbReference>
<protein>
    <submittedName>
        <fullName evidence="1">Uncharacterized protein</fullName>
    </submittedName>
</protein>
<dbReference type="OrthoDB" id="1123391at2"/>
<proteinExistence type="predicted"/>
<dbReference type="STRING" id="178356.SAMN05216269_11515"/>